<dbReference type="PANTHER" id="PTHR10146:SF14">
    <property type="entry name" value="PYRIDOXAL PHOSPHATE HOMEOSTASIS PROTEIN"/>
    <property type="match status" value="1"/>
</dbReference>
<evidence type="ECO:0000256" key="2">
    <source>
        <dbReference type="HAMAP-Rule" id="MF_02087"/>
    </source>
</evidence>
<evidence type="ECO:0000313" key="5">
    <source>
        <dbReference type="EMBL" id="MFC3680675.1"/>
    </source>
</evidence>
<dbReference type="CDD" id="cd06824">
    <property type="entry name" value="PLPDE_III_Yggs_like"/>
    <property type="match status" value="1"/>
</dbReference>
<keyword evidence="6" id="KW-1185">Reference proteome</keyword>
<feature type="modified residue" description="N6-(pyridoxal phosphate)lysine" evidence="2">
    <location>
        <position position="36"/>
    </location>
</feature>
<evidence type="ECO:0000313" key="6">
    <source>
        <dbReference type="Proteomes" id="UP001595722"/>
    </source>
</evidence>
<organism evidence="5 6">
    <name type="scientific">Bacterioplanoides pacificum</name>
    <dbReference type="NCBI Taxonomy" id="1171596"/>
    <lineage>
        <taxon>Bacteria</taxon>
        <taxon>Pseudomonadati</taxon>
        <taxon>Pseudomonadota</taxon>
        <taxon>Gammaproteobacteria</taxon>
        <taxon>Oceanospirillales</taxon>
        <taxon>Oceanospirillaceae</taxon>
        <taxon>Bacterioplanoides</taxon>
    </lineage>
</organism>
<dbReference type="PANTHER" id="PTHR10146">
    <property type="entry name" value="PROLINE SYNTHETASE CO-TRANSCRIBED BACTERIAL HOMOLOG PROTEIN"/>
    <property type="match status" value="1"/>
</dbReference>
<dbReference type="Gene3D" id="3.20.20.10">
    <property type="entry name" value="Alanine racemase"/>
    <property type="match status" value="1"/>
</dbReference>
<comment type="caution">
    <text evidence="5">The sequence shown here is derived from an EMBL/GenBank/DDBJ whole genome shotgun (WGS) entry which is preliminary data.</text>
</comment>
<dbReference type="PROSITE" id="PS01211">
    <property type="entry name" value="UPF0001"/>
    <property type="match status" value="1"/>
</dbReference>
<accession>A0ABV7VT15</accession>
<sequence>MSTLEQNYQRVTQRLINACQQSGRQPGEVRLLAVSKTKPADMVERCYQLGQRSFGENYLQDAEAKIAALQHLNEIEWHFIGPIQSNKTRPIATHFQWVETVCRDKIARRLNDQRPDDMAPLNVLLQVNVSGEPQKAGISLADIPALAQLIEQLPRLTLRGLMCIPENTADEAALAAQFAHMKHAWQQLQQQYPQVDTLSMGMSADLELAVAQGSSEVRIGTDIFGARG</sequence>
<evidence type="ECO:0000256" key="1">
    <source>
        <dbReference type="ARBA" id="ARBA00022898"/>
    </source>
</evidence>
<dbReference type="PIRSF" id="PIRSF004848">
    <property type="entry name" value="YBL036c_PLPDEIII"/>
    <property type="match status" value="1"/>
</dbReference>
<comment type="function">
    <text evidence="2">Pyridoxal 5'-phosphate (PLP)-binding protein, which is involved in PLP homeostasis.</text>
</comment>
<reference evidence="6" key="1">
    <citation type="journal article" date="2019" name="Int. J. Syst. Evol. Microbiol.">
        <title>The Global Catalogue of Microorganisms (GCM) 10K type strain sequencing project: providing services to taxonomists for standard genome sequencing and annotation.</title>
        <authorList>
            <consortium name="The Broad Institute Genomics Platform"/>
            <consortium name="The Broad Institute Genome Sequencing Center for Infectious Disease"/>
            <person name="Wu L."/>
            <person name="Ma J."/>
        </authorList>
    </citation>
    <scope>NUCLEOTIDE SEQUENCE [LARGE SCALE GENOMIC DNA]</scope>
    <source>
        <strain evidence="6">KCTC 42424</strain>
    </source>
</reference>
<dbReference type="NCBIfam" id="TIGR00044">
    <property type="entry name" value="YggS family pyridoxal phosphate-dependent enzyme"/>
    <property type="match status" value="1"/>
</dbReference>
<name>A0ABV7VT15_9GAMM</name>
<dbReference type="InterPro" id="IPR029066">
    <property type="entry name" value="PLP-binding_barrel"/>
</dbReference>
<evidence type="ECO:0000259" key="4">
    <source>
        <dbReference type="Pfam" id="PF01168"/>
    </source>
</evidence>
<dbReference type="Proteomes" id="UP001595722">
    <property type="component" value="Unassembled WGS sequence"/>
</dbReference>
<dbReference type="HAMAP" id="MF_02087">
    <property type="entry name" value="PLP_homeostasis"/>
    <property type="match status" value="1"/>
</dbReference>
<dbReference type="Pfam" id="PF01168">
    <property type="entry name" value="Ala_racemase_N"/>
    <property type="match status" value="1"/>
</dbReference>
<gene>
    <name evidence="5" type="ORF">ACFOMG_11265</name>
</gene>
<dbReference type="InterPro" id="IPR001608">
    <property type="entry name" value="Ala_racemase_N"/>
</dbReference>
<dbReference type="RefSeq" id="WP_376866702.1">
    <property type="nucleotide sequence ID" value="NZ_JBHRYB010000011.1"/>
</dbReference>
<dbReference type="EMBL" id="JBHRYB010000011">
    <property type="protein sequence ID" value="MFC3680675.1"/>
    <property type="molecule type" value="Genomic_DNA"/>
</dbReference>
<comment type="similarity">
    <text evidence="2 3">Belongs to the pyridoxal phosphate-binding protein YggS/PROSC family.</text>
</comment>
<dbReference type="SUPFAM" id="SSF51419">
    <property type="entry name" value="PLP-binding barrel"/>
    <property type="match status" value="1"/>
</dbReference>
<dbReference type="InterPro" id="IPR011078">
    <property type="entry name" value="PyrdxlP_homeostasis"/>
</dbReference>
<feature type="domain" description="Alanine racemase N-terminal" evidence="4">
    <location>
        <begin position="26"/>
        <end position="227"/>
    </location>
</feature>
<protein>
    <recommendedName>
        <fullName evidence="2">Pyridoxal phosphate homeostasis protein</fullName>
        <shortName evidence="2">PLP homeostasis protein</shortName>
    </recommendedName>
</protein>
<keyword evidence="1 2" id="KW-0663">Pyridoxal phosphate</keyword>
<proteinExistence type="inferred from homology"/>
<evidence type="ECO:0000256" key="3">
    <source>
        <dbReference type="RuleBase" id="RU004514"/>
    </source>
</evidence>